<evidence type="ECO:0000313" key="4">
    <source>
        <dbReference type="Proteomes" id="UP000219023"/>
    </source>
</evidence>
<dbReference type="Pfam" id="PF18476">
    <property type="entry name" value="PIN_8"/>
    <property type="match status" value="1"/>
</dbReference>
<evidence type="ECO:0000259" key="2">
    <source>
        <dbReference type="Pfam" id="PF18476"/>
    </source>
</evidence>
<evidence type="ECO:0000313" key="3">
    <source>
        <dbReference type="EMBL" id="SOC53326.1"/>
    </source>
</evidence>
<dbReference type="Proteomes" id="UP000219023">
    <property type="component" value="Unassembled WGS sequence"/>
</dbReference>
<organism evidence="3 4">
    <name type="scientific">Chromohalobacter canadensis</name>
    <dbReference type="NCBI Taxonomy" id="141389"/>
    <lineage>
        <taxon>Bacteria</taxon>
        <taxon>Pseudomonadati</taxon>
        <taxon>Pseudomonadota</taxon>
        <taxon>Gammaproteobacteria</taxon>
        <taxon>Oceanospirillales</taxon>
        <taxon>Halomonadaceae</taxon>
        <taxon>Chromohalobacter</taxon>
    </lineage>
</organism>
<dbReference type="InterPro" id="IPR041578">
    <property type="entry name" value="PIN_8"/>
</dbReference>
<dbReference type="AlphaFoldDB" id="A0A285VJF6"/>
<feature type="coiled-coil region" evidence="1">
    <location>
        <begin position="72"/>
        <end position="138"/>
    </location>
</feature>
<reference evidence="3 4" key="1">
    <citation type="submission" date="2017-08" db="EMBL/GenBank/DDBJ databases">
        <authorList>
            <person name="de Groot N.N."/>
        </authorList>
    </citation>
    <scope>NUCLEOTIDE SEQUENCE [LARGE SCALE GENOMIC DNA]</scope>
    <source>
        <strain evidence="3 4">USBA 855</strain>
    </source>
</reference>
<dbReference type="EMBL" id="OBQJ01000002">
    <property type="protein sequence ID" value="SOC53326.1"/>
    <property type="molecule type" value="Genomic_DNA"/>
</dbReference>
<gene>
    <name evidence="3" type="ORF">SAMN05421509_102299</name>
</gene>
<protein>
    <recommendedName>
        <fullName evidence="2">PIN like domain-containing protein</fullName>
    </recommendedName>
</protein>
<proteinExistence type="predicted"/>
<evidence type="ECO:0000256" key="1">
    <source>
        <dbReference type="SAM" id="Coils"/>
    </source>
</evidence>
<feature type="domain" description="PIN like" evidence="2">
    <location>
        <begin position="14"/>
        <end position="240"/>
    </location>
</feature>
<sequence length="417" mass="48559">MSSAEEGELWKGCVFVFDANILLNLYRYSRKTRKAFFEVLEKSKDRIWIPNRVAEEYLKNRPAAIVKQESPYENTIDKVEWLKEEVEKLKVDLESEYSHPFVKSEAVSKVEKALSDLMENVREEKSESLERMEADEIRENLSSFFDGKTGLGFSEDELRKICEEGEERYSNDVPPGFKDRGKENGGHVPKDEFIKYGDLIIWKEIIKYSKESKRDIVFVTDDNKEDWWVVKSGKQLGILPYLKSEFSRETGRKICMYGSGDFIDKADNLLNMDVGEDVSREIASVRENSARDLFNKAMANSHTANISQKYEMDHNLSAANGADKTIGDLIRYAKEKELNREEDSYWAEDSDMNIKEKVDSIFRDINYLNDRLDYIISNEPAGLTASDKELFGSEKKRIRRELMEKKVMLSDIYKNWR</sequence>
<name>A0A285VJF6_9GAMM</name>
<keyword evidence="1" id="KW-0175">Coiled coil</keyword>
<accession>A0A285VJF6</accession>